<sequence>MEVKVRREQEGHCPVEQSLRRLTLREWLRGVRADFVQSEVARGALCEHDGTTAPCWLCCTAYW</sequence>
<dbReference type="AlphaFoldDB" id="A0A840J706"/>
<keyword evidence="2" id="KW-1185">Reference proteome</keyword>
<dbReference type="Proteomes" id="UP000581769">
    <property type="component" value="Unassembled WGS sequence"/>
</dbReference>
<evidence type="ECO:0000313" key="1">
    <source>
        <dbReference type="EMBL" id="MBB4689573.1"/>
    </source>
</evidence>
<name>A0A840J706_9PSEU</name>
<comment type="caution">
    <text evidence="1">The sequence shown here is derived from an EMBL/GenBank/DDBJ whole genome shotgun (WGS) entry which is preliminary data.</text>
</comment>
<organism evidence="1 2">
    <name type="scientific">Amycolatopsis jiangsuensis</name>
    <dbReference type="NCBI Taxonomy" id="1181879"/>
    <lineage>
        <taxon>Bacteria</taxon>
        <taxon>Bacillati</taxon>
        <taxon>Actinomycetota</taxon>
        <taxon>Actinomycetes</taxon>
        <taxon>Pseudonocardiales</taxon>
        <taxon>Pseudonocardiaceae</taxon>
        <taxon>Amycolatopsis</taxon>
    </lineage>
</organism>
<gene>
    <name evidence="1" type="ORF">BJY18_007058</name>
</gene>
<protein>
    <submittedName>
        <fullName evidence="1">Uncharacterized protein</fullName>
    </submittedName>
</protein>
<reference evidence="1 2" key="1">
    <citation type="submission" date="2020-08" db="EMBL/GenBank/DDBJ databases">
        <title>Sequencing the genomes of 1000 actinobacteria strains.</title>
        <authorList>
            <person name="Klenk H.-P."/>
        </authorList>
    </citation>
    <scope>NUCLEOTIDE SEQUENCE [LARGE SCALE GENOMIC DNA]</scope>
    <source>
        <strain evidence="1 2">DSM 45859</strain>
    </source>
</reference>
<dbReference type="RefSeq" id="WP_184784089.1">
    <property type="nucleotide sequence ID" value="NZ_JACHMG010000001.1"/>
</dbReference>
<proteinExistence type="predicted"/>
<accession>A0A840J706</accession>
<dbReference type="EMBL" id="JACHMG010000001">
    <property type="protein sequence ID" value="MBB4689573.1"/>
    <property type="molecule type" value="Genomic_DNA"/>
</dbReference>
<evidence type="ECO:0000313" key="2">
    <source>
        <dbReference type="Proteomes" id="UP000581769"/>
    </source>
</evidence>